<organism evidence="2 3">
    <name type="scientific">Stylonychia lemnae</name>
    <name type="common">Ciliate</name>
    <dbReference type="NCBI Taxonomy" id="5949"/>
    <lineage>
        <taxon>Eukaryota</taxon>
        <taxon>Sar</taxon>
        <taxon>Alveolata</taxon>
        <taxon>Ciliophora</taxon>
        <taxon>Intramacronucleata</taxon>
        <taxon>Spirotrichea</taxon>
        <taxon>Stichotrichia</taxon>
        <taxon>Sporadotrichida</taxon>
        <taxon>Oxytrichidae</taxon>
        <taxon>Stylonychinae</taxon>
        <taxon>Stylonychia</taxon>
    </lineage>
</organism>
<dbReference type="EMBL" id="CCKQ01009299">
    <property type="protein sequence ID" value="CDW80777.1"/>
    <property type="molecule type" value="Genomic_DNA"/>
</dbReference>
<evidence type="ECO:0000256" key="1">
    <source>
        <dbReference type="SAM" id="Coils"/>
    </source>
</evidence>
<accession>A0A078AGX7</accession>
<name>A0A078AGX7_STYLE</name>
<keyword evidence="3" id="KW-1185">Reference proteome</keyword>
<proteinExistence type="predicted"/>
<keyword evidence="1" id="KW-0175">Coiled coil</keyword>
<evidence type="ECO:0000313" key="3">
    <source>
        <dbReference type="Proteomes" id="UP000039865"/>
    </source>
</evidence>
<dbReference type="InParanoid" id="A0A078AGX7"/>
<evidence type="ECO:0000313" key="2">
    <source>
        <dbReference type="EMBL" id="CDW80777.1"/>
    </source>
</evidence>
<feature type="coiled-coil region" evidence="1">
    <location>
        <begin position="210"/>
        <end position="275"/>
    </location>
</feature>
<sequence length="293" mass="34600">MERSQSQPFFMEYQKNEGDLNRRNFHLPKLRIIKKAEPLKISIEKPKINQSFSVNRLSLNNSFAQSPLDNQNINQSVVLSQKQSAAEKAAEAQSKRSLIRINDQLNRLRQIRQMKDRQDSHINKLKTYLKDQTQHLKNTIHGGPTSNQNPKPILILELKNDYMFKQRELQRVKDKYYQQRKYMRGVSNSIQLNSESMFLSKSGQHQRSQSLIFDQQLKELKKEKKDLELNCKQNELKTNQLQLNCQSLTRQTHSLANLIKNRDKIKGSSEQYEKQFQELNVLKQQEVQVKSQY</sequence>
<reference evidence="2 3" key="1">
    <citation type="submission" date="2014-06" db="EMBL/GenBank/DDBJ databases">
        <authorList>
            <person name="Swart Estienne"/>
        </authorList>
    </citation>
    <scope>NUCLEOTIDE SEQUENCE [LARGE SCALE GENOMIC DNA]</scope>
    <source>
        <strain evidence="2 3">130c</strain>
    </source>
</reference>
<protein>
    <submittedName>
        <fullName evidence="2">Uncharacterized protein</fullName>
    </submittedName>
</protein>
<gene>
    <name evidence="2" type="primary">Contig7064.g7559</name>
    <name evidence="2" type="ORF">STYLEM_9781</name>
</gene>
<dbReference type="Proteomes" id="UP000039865">
    <property type="component" value="Unassembled WGS sequence"/>
</dbReference>
<dbReference type="AlphaFoldDB" id="A0A078AGX7"/>